<dbReference type="Proteomes" id="UP000179807">
    <property type="component" value="Unassembled WGS sequence"/>
</dbReference>
<feature type="region of interest" description="Disordered" evidence="2">
    <location>
        <begin position="421"/>
        <end position="476"/>
    </location>
</feature>
<reference evidence="3" key="1">
    <citation type="submission" date="2016-10" db="EMBL/GenBank/DDBJ databases">
        <authorList>
            <person name="Benchimol M."/>
            <person name="Almeida L.G."/>
            <person name="Vasconcelos A.T."/>
            <person name="Perreira-Neves A."/>
            <person name="Rosa I.A."/>
            <person name="Tasca T."/>
            <person name="Bogo M.R."/>
            <person name="de Souza W."/>
        </authorList>
    </citation>
    <scope>NUCLEOTIDE SEQUENCE [LARGE SCALE GENOMIC DNA]</scope>
    <source>
        <strain evidence="3">K</strain>
    </source>
</reference>
<dbReference type="EMBL" id="MLAK01000854">
    <property type="protein sequence ID" value="OHT02750.1"/>
    <property type="molecule type" value="Genomic_DNA"/>
</dbReference>
<protein>
    <recommendedName>
        <fullName evidence="5">VPS9 domain-containing protein</fullName>
    </recommendedName>
</protein>
<feature type="coiled-coil region" evidence="1">
    <location>
        <begin position="52"/>
        <end position="86"/>
    </location>
</feature>
<evidence type="ECO:0000313" key="4">
    <source>
        <dbReference type="Proteomes" id="UP000179807"/>
    </source>
</evidence>
<sequence length="577" mass="66944">MIKSNLEAIKTKKIEAWMLDHTDIAPCLVIDTQESYCNSLKKTIKQFNSERKKTHDQEMQRLKKFIRDLNKNVKIVEKELSILTEIPIADVPYLCYSDINFSLFQRKLTFVRLRVQKNQIQIATKKYGFFNDKLKDAHEFLRLFSDSDSLPCDQIYHLNDFYDYDFHLQAAISKHENNLKYLIPLEKRMAHVAKKLPRAKWAIDFKLFLNDAIKSGMKRINPDMFYFTPDENELEVSKCFFCHKSPIRPIVDCVLKNINTYTHSKDFVKQLLIKSFQLMPDRDKMTQDEMSICLLIFFRTLFNRCYELYSSLFKPKLPSGLQKLEDMGKMNANSFDIPLEMVGLEKPPENESIQLVFSRNKYFLKASQYFIYSMFMANPIDALFYVHEGILAINKAALINRGILSDDEETIEKKDIYQSEAQNEGNEAQNEGNEASNEGNEASNEGNEASNEGNETTNGKNCENKKENKSKGADSKNEINIQNSFLSLESLNKKQILTKDELENQAKQLICFDDMFVLLLGTIVCDEKPDIFYLSWFISTFSPKQCLSPPFEYAAANLEALSDHCMRFEAPSEQKDI</sequence>
<organism evidence="3 4">
    <name type="scientific">Tritrichomonas foetus</name>
    <dbReference type="NCBI Taxonomy" id="1144522"/>
    <lineage>
        <taxon>Eukaryota</taxon>
        <taxon>Metamonada</taxon>
        <taxon>Parabasalia</taxon>
        <taxon>Tritrichomonadida</taxon>
        <taxon>Tritrichomonadidae</taxon>
        <taxon>Tritrichomonas</taxon>
    </lineage>
</organism>
<feature type="compositionally biased region" description="Basic and acidic residues" evidence="2">
    <location>
        <begin position="462"/>
        <end position="476"/>
    </location>
</feature>
<evidence type="ECO:0000313" key="3">
    <source>
        <dbReference type="EMBL" id="OHT02750.1"/>
    </source>
</evidence>
<name>A0A1J4JZ29_9EUKA</name>
<dbReference type="GeneID" id="94841840"/>
<dbReference type="AlphaFoldDB" id="A0A1J4JZ29"/>
<feature type="compositionally biased region" description="Low complexity" evidence="2">
    <location>
        <begin position="421"/>
        <end position="461"/>
    </location>
</feature>
<gene>
    <name evidence="3" type="ORF">TRFO_30062</name>
</gene>
<evidence type="ECO:0000256" key="1">
    <source>
        <dbReference type="SAM" id="Coils"/>
    </source>
</evidence>
<keyword evidence="4" id="KW-1185">Reference proteome</keyword>
<dbReference type="RefSeq" id="XP_068355886.1">
    <property type="nucleotide sequence ID" value="XM_068507136.1"/>
</dbReference>
<evidence type="ECO:0008006" key="5">
    <source>
        <dbReference type="Google" id="ProtNLM"/>
    </source>
</evidence>
<evidence type="ECO:0000256" key="2">
    <source>
        <dbReference type="SAM" id="MobiDB-lite"/>
    </source>
</evidence>
<proteinExistence type="predicted"/>
<accession>A0A1J4JZ29</accession>
<comment type="caution">
    <text evidence="3">The sequence shown here is derived from an EMBL/GenBank/DDBJ whole genome shotgun (WGS) entry which is preliminary data.</text>
</comment>
<keyword evidence="1" id="KW-0175">Coiled coil</keyword>
<dbReference type="VEuPathDB" id="TrichDB:TRFO_30062"/>